<dbReference type="Proteomes" id="UP000002774">
    <property type="component" value="Chromosome"/>
</dbReference>
<dbReference type="STRING" id="714943.Mucpa_5309"/>
<dbReference type="OrthoDB" id="772049at2"/>
<evidence type="ECO:0000313" key="2">
    <source>
        <dbReference type="Proteomes" id="UP000002774"/>
    </source>
</evidence>
<dbReference type="eggNOG" id="ENOG5033HAJ">
    <property type="taxonomic scope" value="Bacteria"/>
</dbReference>
<name>H1Y7G3_9SPHI</name>
<evidence type="ECO:0000313" key="1">
    <source>
        <dbReference type="EMBL" id="EHQ29384.1"/>
    </source>
</evidence>
<dbReference type="EMBL" id="CM001403">
    <property type="protein sequence ID" value="EHQ29384.1"/>
    <property type="molecule type" value="Genomic_DNA"/>
</dbReference>
<keyword evidence="2" id="KW-1185">Reference proteome</keyword>
<accession>H1Y7G3</accession>
<gene>
    <name evidence="1" type="ORF">Mucpa_5309</name>
</gene>
<dbReference type="AlphaFoldDB" id="H1Y7G3"/>
<reference evidence="1" key="1">
    <citation type="submission" date="2011-09" db="EMBL/GenBank/DDBJ databases">
        <title>The permanent draft genome of Mucilaginibacter paludis DSM 18603.</title>
        <authorList>
            <consortium name="US DOE Joint Genome Institute (JGI-PGF)"/>
            <person name="Lucas S."/>
            <person name="Han J."/>
            <person name="Lapidus A."/>
            <person name="Bruce D."/>
            <person name="Goodwin L."/>
            <person name="Pitluck S."/>
            <person name="Peters L."/>
            <person name="Kyrpides N."/>
            <person name="Mavromatis K."/>
            <person name="Ivanova N."/>
            <person name="Mikhailova N."/>
            <person name="Held B."/>
            <person name="Detter J.C."/>
            <person name="Tapia R."/>
            <person name="Han C."/>
            <person name="Land M."/>
            <person name="Hauser L."/>
            <person name="Markowitz V."/>
            <person name="Cheng J.-F."/>
            <person name="Hugenholtz P."/>
            <person name="Woyke T."/>
            <person name="Wu D."/>
            <person name="Tindall B."/>
            <person name="Brambilla E."/>
            <person name="Klenk H.-P."/>
            <person name="Eisen J.A."/>
        </authorList>
    </citation>
    <scope>NUCLEOTIDE SEQUENCE [LARGE SCALE GENOMIC DNA]</scope>
    <source>
        <strain evidence="1">DSM 18603</strain>
    </source>
</reference>
<dbReference type="RefSeq" id="WP_008510560.1">
    <property type="nucleotide sequence ID" value="NZ_CM001403.1"/>
</dbReference>
<protein>
    <submittedName>
        <fullName evidence="1">Uncharacterized protein</fullName>
    </submittedName>
</protein>
<proteinExistence type="predicted"/>
<sequence length="82" mass="9741">MELKVEIEFDQLLDAIRQLPADKKSLLQAELSSPSTDNESKPVDSFREFLLRGPVMRDDQYKLFKENRNHFNKWRTKQVYPA</sequence>
<dbReference type="HOGENOM" id="CLU_2554557_0_0_10"/>
<organism evidence="1 2">
    <name type="scientific">Mucilaginibacter paludis DSM 18603</name>
    <dbReference type="NCBI Taxonomy" id="714943"/>
    <lineage>
        <taxon>Bacteria</taxon>
        <taxon>Pseudomonadati</taxon>
        <taxon>Bacteroidota</taxon>
        <taxon>Sphingobacteriia</taxon>
        <taxon>Sphingobacteriales</taxon>
        <taxon>Sphingobacteriaceae</taxon>
        <taxon>Mucilaginibacter</taxon>
    </lineage>
</organism>